<keyword evidence="2" id="KW-1003">Cell membrane</keyword>
<keyword evidence="5 8" id="KW-0472">Membrane</keyword>
<organism evidence="10 11">
    <name type="scientific">Maritalea myrionectae</name>
    <dbReference type="NCBI Taxonomy" id="454601"/>
    <lineage>
        <taxon>Bacteria</taxon>
        <taxon>Pseudomonadati</taxon>
        <taxon>Pseudomonadota</taxon>
        <taxon>Alphaproteobacteria</taxon>
        <taxon>Hyphomicrobiales</taxon>
        <taxon>Devosiaceae</taxon>
        <taxon>Maritalea</taxon>
    </lineage>
</organism>
<dbReference type="InterPro" id="IPR000297">
    <property type="entry name" value="PPIase_PpiC"/>
</dbReference>
<keyword evidence="3 8" id="KW-0812">Transmembrane</keyword>
<dbReference type="STRING" id="1122213.GCA_000423365_02384"/>
<reference evidence="10 11" key="1">
    <citation type="submission" date="2017-05" db="EMBL/GenBank/DDBJ databases">
        <title>Genome Analysis of Maritalea myrionectae HL2708#5.</title>
        <authorList>
            <consortium name="Cotde Inc.-PKNU"/>
            <person name="Jang D."/>
            <person name="Oh H.-M."/>
        </authorList>
    </citation>
    <scope>NUCLEOTIDE SEQUENCE [LARGE SCALE GENOMIC DNA]</scope>
    <source>
        <strain evidence="10 11">HL2708#5</strain>
    </source>
</reference>
<dbReference type="GO" id="GO:0005886">
    <property type="term" value="C:plasma membrane"/>
    <property type="evidence" value="ECO:0007669"/>
    <property type="project" value="UniProtKB-SubCell"/>
</dbReference>
<proteinExistence type="inferred from homology"/>
<dbReference type="AlphaFoldDB" id="A0A2R4MEZ3"/>
<evidence type="ECO:0000256" key="7">
    <source>
        <dbReference type="ARBA" id="ARBA00038408"/>
    </source>
</evidence>
<protein>
    <submittedName>
        <fullName evidence="10">Peptidylprolyl isomerase</fullName>
    </submittedName>
</protein>
<evidence type="ECO:0000256" key="1">
    <source>
        <dbReference type="ARBA" id="ARBA00004401"/>
    </source>
</evidence>
<dbReference type="Proteomes" id="UP000258927">
    <property type="component" value="Chromosome"/>
</dbReference>
<dbReference type="InterPro" id="IPR027304">
    <property type="entry name" value="Trigger_fact/SurA_dom_sf"/>
</dbReference>
<feature type="transmembrane region" description="Helical" evidence="8">
    <location>
        <begin position="12"/>
        <end position="34"/>
    </location>
</feature>
<dbReference type="EMBL" id="CP021330">
    <property type="protein sequence ID" value="AVX04607.1"/>
    <property type="molecule type" value="Genomic_DNA"/>
</dbReference>
<dbReference type="Gene3D" id="1.10.4030.10">
    <property type="entry name" value="Porin chaperone SurA, peptide-binding domain"/>
    <property type="match status" value="1"/>
</dbReference>
<dbReference type="Pfam" id="PF13624">
    <property type="entry name" value="SurA_N_3"/>
    <property type="match status" value="1"/>
</dbReference>
<gene>
    <name evidence="10" type="ORF">MXMO3_02086</name>
</gene>
<keyword evidence="10" id="KW-0413">Isomerase</keyword>
<comment type="subcellular location">
    <subcellularLocation>
        <location evidence="1">Cell membrane</location>
        <topology evidence="1">Single-pass type II membrane protein</topology>
    </subcellularLocation>
</comment>
<keyword evidence="6" id="KW-0143">Chaperone</keyword>
<name>A0A2R4MEZ3_9HYPH</name>
<comment type="similarity">
    <text evidence="7">Belongs to the PpiD chaperone family.</text>
</comment>
<evidence type="ECO:0000259" key="9">
    <source>
        <dbReference type="Pfam" id="PF13145"/>
    </source>
</evidence>
<evidence type="ECO:0000256" key="8">
    <source>
        <dbReference type="SAM" id="Phobius"/>
    </source>
</evidence>
<keyword evidence="4 8" id="KW-1133">Transmembrane helix</keyword>
<evidence type="ECO:0000313" key="10">
    <source>
        <dbReference type="EMBL" id="AVX04607.1"/>
    </source>
</evidence>
<accession>A0A2R4MEZ3</accession>
<dbReference type="SUPFAM" id="SSF109998">
    <property type="entry name" value="Triger factor/SurA peptide-binding domain-like"/>
    <property type="match status" value="1"/>
</dbReference>
<keyword evidence="11" id="KW-1185">Reference proteome</keyword>
<evidence type="ECO:0000313" key="11">
    <source>
        <dbReference type="Proteomes" id="UP000258927"/>
    </source>
</evidence>
<evidence type="ECO:0000256" key="6">
    <source>
        <dbReference type="ARBA" id="ARBA00023186"/>
    </source>
</evidence>
<evidence type="ECO:0000256" key="2">
    <source>
        <dbReference type="ARBA" id="ARBA00022475"/>
    </source>
</evidence>
<feature type="domain" description="PpiC" evidence="9">
    <location>
        <begin position="248"/>
        <end position="365"/>
    </location>
</feature>
<dbReference type="KEGG" id="mmyr:MXMO3_02086"/>
<dbReference type="PANTHER" id="PTHR47529">
    <property type="entry name" value="PEPTIDYL-PROLYL CIS-TRANS ISOMERASE D"/>
    <property type="match status" value="1"/>
</dbReference>
<dbReference type="PANTHER" id="PTHR47529:SF1">
    <property type="entry name" value="PERIPLASMIC CHAPERONE PPID"/>
    <property type="match status" value="1"/>
</dbReference>
<dbReference type="InterPro" id="IPR052029">
    <property type="entry name" value="PpiD_chaperone"/>
</dbReference>
<dbReference type="GO" id="GO:0003755">
    <property type="term" value="F:peptidyl-prolyl cis-trans isomerase activity"/>
    <property type="evidence" value="ECO:0007669"/>
    <property type="project" value="InterPro"/>
</dbReference>
<sequence>MLDTFKRYSNTWVAKILMALLILSFGLFGIANVFTNLGSSSVARVGNQSISAVEFDRAYRTQLNNIARQTGRQPSPEEAVAFGIPGSVLNQLASNAALDQMVADFGVGASDEMVSEMIAQDPNFATTLGVFDRQQFTQMLRQNGYTESEYITAQAESVQRSQVIRGLMGGAMAPKTILQITNRVQNDTRTIDYFTLSNNVLDPIDAPTEEQLAAYLEENQAQYRAEAQKQIEILVLTPESLARSLEASDEELRAEYEASGDQLTSDETRNVTLWRLKDDAQAQTLVQGVAAGQSLDQILAANNFGITATPLGQVTRDEIADEAIAIAAFDGDKGLTIADAESGKVAVMVRNIVPETQLSFEEARDELVARVNAKKARDQILDKIDEIEEQRATLRPISEIAADVGLSTQTVEITQSGVGITDVADLPDDGQQRLLTAVNNAEEDALLPAVTIGGNAMAWFDLLETTPARDLALDEVRDELETAWLEDQRAEALAEKADNLVQEVKDGTPIFDVASNVGQIAQPSLPLTRRGDGSFITGNVASAAFSGGEGYADAVRMSDGTYIVFQVTNITAAEPAEIEQQNLISLSDSVADDLYQQFITARRDDLGVSINQGTLNQILALDQ</sequence>
<dbReference type="Pfam" id="PF13145">
    <property type="entry name" value="Rotamase_2"/>
    <property type="match status" value="1"/>
</dbReference>
<dbReference type="RefSeq" id="WP_117395812.1">
    <property type="nucleotide sequence ID" value="NZ_CP021330.1"/>
</dbReference>
<evidence type="ECO:0000256" key="3">
    <source>
        <dbReference type="ARBA" id="ARBA00022692"/>
    </source>
</evidence>
<evidence type="ECO:0000256" key="4">
    <source>
        <dbReference type="ARBA" id="ARBA00022989"/>
    </source>
</evidence>
<evidence type="ECO:0000256" key="5">
    <source>
        <dbReference type="ARBA" id="ARBA00023136"/>
    </source>
</evidence>